<accession>A0A7W6ZMS1</accession>
<dbReference type="EMBL" id="JACIHU010000017">
    <property type="protein sequence ID" value="MBB4483131.1"/>
    <property type="molecule type" value="Genomic_DNA"/>
</dbReference>
<comment type="caution">
    <text evidence="2">The sequence shown here is derived from an EMBL/GenBank/DDBJ whole genome shotgun (WGS) entry which is preliminary data.</text>
</comment>
<dbReference type="Proteomes" id="UP000557344">
    <property type="component" value="Unassembled WGS sequence"/>
</dbReference>
<dbReference type="EMBL" id="JACIID010000017">
    <property type="protein sequence ID" value="MBB4538959.1"/>
    <property type="molecule type" value="Genomic_DNA"/>
</dbReference>
<dbReference type="AlphaFoldDB" id="A0A7W6ZMS1"/>
<evidence type="ECO:0000313" key="2">
    <source>
        <dbReference type="EMBL" id="MBB4538959.1"/>
    </source>
</evidence>
<organism evidence="2 3">
    <name type="scientific">Rhizobium etli</name>
    <dbReference type="NCBI Taxonomy" id="29449"/>
    <lineage>
        <taxon>Bacteria</taxon>
        <taxon>Pseudomonadati</taxon>
        <taxon>Pseudomonadota</taxon>
        <taxon>Alphaproteobacteria</taxon>
        <taxon>Hyphomicrobiales</taxon>
        <taxon>Rhizobiaceae</taxon>
        <taxon>Rhizobium/Agrobacterium group</taxon>
        <taxon>Rhizobium</taxon>
    </lineage>
</organism>
<sequence length="133" mass="14546">MILFGAALEKKASDEQLRDALAFVFSVVHDAVEIIHSITEIKDDLITCCVYEQSEGAFSQYFEVYHVDPPPNLGISKIAISLAMVLATPLLIANDETANPYSFILVSPTGSMPVVNVDPDELDENERYIIVGG</sequence>
<proteinExistence type="predicted"/>
<dbReference type="Proteomes" id="UP000523431">
    <property type="component" value="Unassembled WGS sequence"/>
</dbReference>
<gene>
    <name evidence="1" type="ORF">GGE46_005750</name>
    <name evidence="2" type="ORF">GGE57_005746</name>
</gene>
<evidence type="ECO:0000313" key="4">
    <source>
        <dbReference type="Proteomes" id="UP000557344"/>
    </source>
</evidence>
<protein>
    <submittedName>
        <fullName evidence="2">Uncharacterized protein</fullName>
    </submittedName>
</protein>
<dbReference type="RefSeq" id="WP_183844381.1">
    <property type="nucleotide sequence ID" value="NZ_JACIHU010000017.1"/>
</dbReference>
<name>A0A7W6ZMS1_RHIET</name>
<evidence type="ECO:0000313" key="1">
    <source>
        <dbReference type="EMBL" id="MBB4483131.1"/>
    </source>
</evidence>
<reference evidence="3 4" key="1">
    <citation type="submission" date="2020-08" db="EMBL/GenBank/DDBJ databases">
        <title>Genomic Encyclopedia of Type Strains, Phase IV (KMG-V): Genome sequencing to study the core and pangenomes of soil and plant-associated prokaryotes.</title>
        <authorList>
            <person name="Whitman W."/>
        </authorList>
    </citation>
    <scope>NUCLEOTIDE SEQUENCE [LARGE SCALE GENOMIC DNA]</scope>
    <source>
        <strain evidence="1 4">SEMIA 471</strain>
        <strain evidence="2 3">SEMIA 489</strain>
    </source>
</reference>
<evidence type="ECO:0000313" key="3">
    <source>
        <dbReference type="Proteomes" id="UP000523431"/>
    </source>
</evidence>